<reference evidence="10 11" key="1">
    <citation type="journal article" date="2016" name="Nat. Commun.">
        <title>Thousands of microbial genomes shed light on interconnected biogeochemical processes in an aquifer system.</title>
        <authorList>
            <person name="Anantharaman K."/>
            <person name="Brown C.T."/>
            <person name="Hug L.A."/>
            <person name="Sharon I."/>
            <person name="Castelle C.J."/>
            <person name="Probst A.J."/>
            <person name="Thomas B.C."/>
            <person name="Singh A."/>
            <person name="Wilkins M.J."/>
            <person name="Karaoz U."/>
            <person name="Brodie E.L."/>
            <person name="Williams K.H."/>
            <person name="Hubbard S.S."/>
            <person name="Banfield J.F."/>
        </authorList>
    </citation>
    <scope>NUCLEOTIDE SEQUENCE [LARGE SCALE GENOMIC DNA]</scope>
</reference>
<comment type="similarity">
    <text evidence="1 8">Belongs to the cytidylate kinase family. Type 1 subfamily.</text>
</comment>
<evidence type="ECO:0000259" key="9">
    <source>
        <dbReference type="Pfam" id="PF02224"/>
    </source>
</evidence>
<evidence type="ECO:0000256" key="8">
    <source>
        <dbReference type="HAMAP-Rule" id="MF_00238"/>
    </source>
</evidence>
<dbReference type="NCBIfam" id="TIGR00017">
    <property type="entry name" value="cmk"/>
    <property type="match status" value="1"/>
</dbReference>
<dbReference type="GO" id="GO:0005524">
    <property type="term" value="F:ATP binding"/>
    <property type="evidence" value="ECO:0007669"/>
    <property type="project" value="UniProtKB-UniRule"/>
</dbReference>
<keyword evidence="8" id="KW-0963">Cytoplasm</keyword>
<proteinExistence type="inferred from homology"/>
<organism evidence="10 11">
    <name type="scientific">Candidatus Beckwithbacteria bacterium RBG_13_42_9</name>
    <dbReference type="NCBI Taxonomy" id="1797457"/>
    <lineage>
        <taxon>Bacteria</taxon>
        <taxon>Candidatus Beckwithiibacteriota</taxon>
    </lineage>
</organism>
<dbReference type="GO" id="GO:0036430">
    <property type="term" value="F:CMP kinase activity"/>
    <property type="evidence" value="ECO:0007669"/>
    <property type="project" value="RHEA"/>
</dbReference>
<dbReference type="InterPro" id="IPR011994">
    <property type="entry name" value="Cytidylate_kinase_dom"/>
</dbReference>
<dbReference type="Gene3D" id="3.40.50.300">
    <property type="entry name" value="P-loop containing nucleotide triphosphate hydrolases"/>
    <property type="match status" value="1"/>
</dbReference>
<sequence>MGKLLIAIDGPVAAGKGVVSKLLAQKLGILYVDTGAMYRAVTLFVKRHGINWENEAEICQLLQREKPTVELQMPEVNDGRLVTVLLNGEDISWAIRTEEISWGVSVVTRYRCVRDYMLPQQRQLAQKQSVVMEGRDITTRVLPNASLKIYMDADEKVRIQRRFQELIKRGEKTTLRGVREFLKKRDQQDKQRANDPLTIVVDAWVLDTTELSINQVVEMIINKIREKKLQVY</sequence>
<feature type="binding site" evidence="8">
    <location>
        <begin position="10"/>
        <end position="18"/>
    </location>
    <ligand>
        <name>ATP</name>
        <dbReference type="ChEBI" id="CHEBI:30616"/>
    </ligand>
</feature>
<evidence type="ECO:0000256" key="6">
    <source>
        <dbReference type="ARBA" id="ARBA00047615"/>
    </source>
</evidence>
<dbReference type="EMBL" id="MEZK01000004">
    <property type="protein sequence ID" value="OGD63842.1"/>
    <property type="molecule type" value="Genomic_DNA"/>
</dbReference>
<dbReference type="GO" id="GO:0005737">
    <property type="term" value="C:cytoplasm"/>
    <property type="evidence" value="ECO:0007669"/>
    <property type="project" value="UniProtKB-SubCell"/>
</dbReference>
<keyword evidence="2 8" id="KW-0808">Transferase</keyword>
<comment type="catalytic activity">
    <reaction evidence="7 8">
        <text>CMP + ATP = CDP + ADP</text>
        <dbReference type="Rhea" id="RHEA:11600"/>
        <dbReference type="ChEBI" id="CHEBI:30616"/>
        <dbReference type="ChEBI" id="CHEBI:58069"/>
        <dbReference type="ChEBI" id="CHEBI:60377"/>
        <dbReference type="ChEBI" id="CHEBI:456216"/>
        <dbReference type="EC" id="2.7.4.25"/>
    </reaction>
</comment>
<dbReference type="HAMAP" id="MF_00238">
    <property type="entry name" value="Cytidyl_kinase_type1"/>
    <property type="match status" value="1"/>
</dbReference>
<comment type="subcellular location">
    <subcellularLocation>
        <location evidence="8">Cytoplasm</location>
    </subcellularLocation>
</comment>
<dbReference type="InterPro" id="IPR027417">
    <property type="entry name" value="P-loop_NTPase"/>
</dbReference>
<gene>
    <name evidence="8" type="primary">cmk</name>
    <name evidence="10" type="ORF">A2160_06380</name>
</gene>
<comment type="caution">
    <text evidence="10">The sequence shown here is derived from an EMBL/GenBank/DDBJ whole genome shotgun (WGS) entry which is preliminary data.</text>
</comment>
<dbReference type="GO" id="GO:0036431">
    <property type="term" value="F:dCMP kinase activity"/>
    <property type="evidence" value="ECO:0007669"/>
    <property type="project" value="InterPro"/>
</dbReference>
<comment type="catalytic activity">
    <reaction evidence="6 8">
        <text>dCMP + ATP = dCDP + ADP</text>
        <dbReference type="Rhea" id="RHEA:25094"/>
        <dbReference type="ChEBI" id="CHEBI:30616"/>
        <dbReference type="ChEBI" id="CHEBI:57566"/>
        <dbReference type="ChEBI" id="CHEBI:58593"/>
        <dbReference type="ChEBI" id="CHEBI:456216"/>
        <dbReference type="EC" id="2.7.4.25"/>
    </reaction>
</comment>
<keyword evidence="5 8" id="KW-0067">ATP-binding</keyword>
<name>A0A1F5E8X0_9BACT</name>
<dbReference type="GO" id="GO:0006220">
    <property type="term" value="P:pyrimidine nucleotide metabolic process"/>
    <property type="evidence" value="ECO:0007669"/>
    <property type="project" value="UniProtKB-UniRule"/>
</dbReference>
<evidence type="ECO:0000256" key="1">
    <source>
        <dbReference type="ARBA" id="ARBA00009427"/>
    </source>
</evidence>
<dbReference type="CDD" id="cd02020">
    <property type="entry name" value="CMPK"/>
    <property type="match status" value="1"/>
</dbReference>
<dbReference type="EC" id="2.7.4.25" evidence="8"/>
<feature type="domain" description="Cytidylate kinase" evidence="9">
    <location>
        <begin position="6"/>
        <end position="225"/>
    </location>
</feature>
<evidence type="ECO:0000256" key="5">
    <source>
        <dbReference type="ARBA" id="ARBA00022840"/>
    </source>
</evidence>
<dbReference type="SUPFAM" id="SSF52540">
    <property type="entry name" value="P-loop containing nucleoside triphosphate hydrolases"/>
    <property type="match status" value="1"/>
</dbReference>
<dbReference type="AlphaFoldDB" id="A0A1F5E8X0"/>
<evidence type="ECO:0000256" key="4">
    <source>
        <dbReference type="ARBA" id="ARBA00022777"/>
    </source>
</evidence>
<keyword evidence="4 8" id="KW-0418">Kinase</keyword>
<dbReference type="Proteomes" id="UP000177006">
    <property type="component" value="Unassembled WGS sequence"/>
</dbReference>
<evidence type="ECO:0000256" key="3">
    <source>
        <dbReference type="ARBA" id="ARBA00022741"/>
    </source>
</evidence>
<dbReference type="InterPro" id="IPR003136">
    <property type="entry name" value="Cytidylate_kin"/>
</dbReference>
<evidence type="ECO:0000256" key="2">
    <source>
        <dbReference type="ARBA" id="ARBA00022679"/>
    </source>
</evidence>
<evidence type="ECO:0000313" key="10">
    <source>
        <dbReference type="EMBL" id="OGD63842.1"/>
    </source>
</evidence>
<dbReference type="STRING" id="1797457.A2160_06380"/>
<dbReference type="Pfam" id="PF02224">
    <property type="entry name" value="Cytidylate_kin"/>
    <property type="match status" value="1"/>
</dbReference>
<accession>A0A1F5E8X0</accession>
<protein>
    <recommendedName>
        <fullName evidence="8">Cytidylate kinase</fullName>
        <shortName evidence="8">CK</shortName>
        <ecNumber evidence="8">2.7.4.25</ecNumber>
    </recommendedName>
    <alternativeName>
        <fullName evidence="8">Cytidine monophosphate kinase</fullName>
        <shortName evidence="8">CMP kinase</shortName>
    </alternativeName>
</protein>
<evidence type="ECO:0000313" key="11">
    <source>
        <dbReference type="Proteomes" id="UP000177006"/>
    </source>
</evidence>
<keyword evidence="3 8" id="KW-0547">Nucleotide-binding</keyword>
<evidence type="ECO:0000256" key="7">
    <source>
        <dbReference type="ARBA" id="ARBA00048478"/>
    </source>
</evidence>